<evidence type="ECO:0000256" key="3">
    <source>
        <dbReference type="PROSITE-ProRule" id="PRU00023"/>
    </source>
</evidence>
<gene>
    <name evidence="6" type="ORF">HHK36_028409</name>
</gene>
<evidence type="ECO:0000256" key="5">
    <source>
        <dbReference type="SAM" id="SignalP"/>
    </source>
</evidence>
<dbReference type="InterPro" id="IPR051165">
    <property type="entry name" value="Multifunctional_ANK_Repeat"/>
</dbReference>
<dbReference type="PROSITE" id="PS50297">
    <property type="entry name" value="ANK_REP_REGION"/>
    <property type="match status" value="2"/>
</dbReference>
<reference evidence="6 7" key="1">
    <citation type="submission" date="2020-04" db="EMBL/GenBank/DDBJ databases">
        <title>Plant Genome Project.</title>
        <authorList>
            <person name="Zhang R.-G."/>
        </authorList>
    </citation>
    <scope>NUCLEOTIDE SEQUENCE [LARGE SCALE GENOMIC DNA]</scope>
    <source>
        <strain evidence="6">YNK0</strain>
        <tissue evidence="6">Leaf</tissue>
    </source>
</reference>
<keyword evidence="5" id="KW-0732">Signal</keyword>
<accession>A0A834YB08</accession>
<feature type="signal peptide" evidence="5">
    <location>
        <begin position="1"/>
        <end position="25"/>
    </location>
</feature>
<evidence type="ECO:0000256" key="2">
    <source>
        <dbReference type="ARBA" id="ARBA00023043"/>
    </source>
</evidence>
<protein>
    <submittedName>
        <fullName evidence="6">Uncharacterized protein</fullName>
    </submittedName>
</protein>
<dbReference type="InterPro" id="IPR036770">
    <property type="entry name" value="Ankyrin_rpt-contain_sf"/>
</dbReference>
<evidence type="ECO:0000313" key="7">
    <source>
        <dbReference type="Proteomes" id="UP000655225"/>
    </source>
</evidence>
<name>A0A834YB08_TETSI</name>
<dbReference type="PROSITE" id="PS50088">
    <property type="entry name" value="ANK_REPEAT"/>
    <property type="match status" value="2"/>
</dbReference>
<feature type="region of interest" description="Disordered" evidence="4">
    <location>
        <begin position="60"/>
        <end position="86"/>
    </location>
</feature>
<proteinExistence type="predicted"/>
<evidence type="ECO:0000256" key="4">
    <source>
        <dbReference type="SAM" id="MobiDB-lite"/>
    </source>
</evidence>
<feature type="chain" id="PRO_5032875193" evidence="5">
    <location>
        <begin position="26"/>
        <end position="432"/>
    </location>
</feature>
<feature type="compositionally biased region" description="Basic and acidic residues" evidence="4">
    <location>
        <begin position="385"/>
        <end position="406"/>
    </location>
</feature>
<evidence type="ECO:0000313" key="6">
    <source>
        <dbReference type="EMBL" id="KAF8378983.1"/>
    </source>
</evidence>
<dbReference type="Gene3D" id="1.25.40.20">
    <property type="entry name" value="Ankyrin repeat-containing domain"/>
    <property type="match status" value="1"/>
</dbReference>
<feature type="compositionally biased region" description="Polar residues" evidence="4">
    <location>
        <begin position="61"/>
        <end position="70"/>
    </location>
</feature>
<keyword evidence="1" id="KW-0677">Repeat</keyword>
<feature type="region of interest" description="Disordered" evidence="4">
    <location>
        <begin position="348"/>
        <end position="432"/>
    </location>
</feature>
<dbReference type="PANTHER" id="PTHR24123:SF141">
    <property type="entry name" value="ANKYRIN 2, ISOFORM U"/>
    <property type="match status" value="1"/>
</dbReference>
<dbReference type="PANTHER" id="PTHR24123">
    <property type="entry name" value="ANKYRIN REPEAT-CONTAINING"/>
    <property type="match status" value="1"/>
</dbReference>
<dbReference type="OrthoDB" id="539213at2759"/>
<keyword evidence="2 3" id="KW-0040">ANK repeat</keyword>
<feature type="repeat" description="ANK" evidence="3">
    <location>
        <begin position="291"/>
        <end position="323"/>
    </location>
</feature>
<keyword evidence="7" id="KW-1185">Reference proteome</keyword>
<dbReference type="EMBL" id="JABCRI010000022">
    <property type="protein sequence ID" value="KAF8378983.1"/>
    <property type="molecule type" value="Genomic_DNA"/>
</dbReference>
<dbReference type="SUPFAM" id="SSF48403">
    <property type="entry name" value="Ankyrin repeat"/>
    <property type="match status" value="1"/>
</dbReference>
<sequence length="432" mass="47382">MLLLERLLFLLLQLILLQFLSVNSSSPLETTSAPGPSIPFETLVEATAAEHLSPKLLVHSPAQSPVTTSPPKEPSLYFETGGPSAQHMSPLRPSYVSDLLNLMMGNIDSLSTSIISFQSEVKDRLVSLETFIARLQSDSRNRSEATIARFEDLSDRNSKREKWSRSSVGFSSSRLEKMGNPRKTSNSSEDLHMVARSGDLNAVQAICSSNPFVINSRDKHSRTPDLDPRLHLASWSGQTEVVNYLCKHKADVGAAAMDDMGAVHFAAQKGHLEVVRTLLSSGVSVRASNRKGLTPLHYAAQGSHLELVKYLVRKGSSLSAKSKAGKTPLDLAKSEEVRSFLVECEESSKKGEDLTDKEKGEECESKPSLEEKAVGSDGEAVGRNGSEEERKDEKEKRKGDEADIKENSSQPKKARIALNHLLVTDDTQEEEE</sequence>
<dbReference type="Pfam" id="PF00023">
    <property type="entry name" value="Ank"/>
    <property type="match status" value="1"/>
</dbReference>
<dbReference type="Proteomes" id="UP000655225">
    <property type="component" value="Unassembled WGS sequence"/>
</dbReference>
<feature type="region of interest" description="Disordered" evidence="4">
    <location>
        <begin position="161"/>
        <end position="188"/>
    </location>
</feature>
<dbReference type="AlphaFoldDB" id="A0A834YB08"/>
<dbReference type="SMART" id="SM00248">
    <property type="entry name" value="ANK"/>
    <property type="match status" value="4"/>
</dbReference>
<feature type="repeat" description="ANK" evidence="3">
    <location>
        <begin position="258"/>
        <end position="290"/>
    </location>
</feature>
<dbReference type="InterPro" id="IPR002110">
    <property type="entry name" value="Ankyrin_rpt"/>
</dbReference>
<organism evidence="6 7">
    <name type="scientific">Tetracentron sinense</name>
    <name type="common">Spur-leaf</name>
    <dbReference type="NCBI Taxonomy" id="13715"/>
    <lineage>
        <taxon>Eukaryota</taxon>
        <taxon>Viridiplantae</taxon>
        <taxon>Streptophyta</taxon>
        <taxon>Embryophyta</taxon>
        <taxon>Tracheophyta</taxon>
        <taxon>Spermatophyta</taxon>
        <taxon>Magnoliopsida</taxon>
        <taxon>Trochodendrales</taxon>
        <taxon>Trochodendraceae</taxon>
        <taxon>Tetracentron</taxon>
    </lineage>
</organism>
<feature type="compositionally biased region" description="Basic and acidic residues" evidence="4">
    <location>
        <begin position="348"/>
        <end position="374"/>
    </location>
</feature>
<evidence type="ECO:0000256" key="1">
    <source>
        <dbReference type="ARBA" id="ARBA00022737"/>
    </source>
</evidence>
<dbReference type="Pfam" id="PF12796">
    <property type="entry name" value="Ank_2"/>
    <property type="match status" value="1"/>
</dbReference>
<comment type="caution">
    <text evidence="6">The sequence shown here is derived from an EMBL/GenBank/DDBJ whole genome shotgun (WGS) entry which is preliminary data.</text>
</comment>